<dbReference type="GO" id="GO:0051082">
    <property type="term" value="F:unfolded protein binding"/>
    <property type="evidence" value="ECO:0007669"/>
    <property type="project" value="TreeGrafter"/>
</dbReference>
<dbReference type="PANTHER" id="PTHR21237:SF23">
    <property type="entry name" value="GRPE PROTEIN HOMOLOG, MITOCHONDRIAL"/>
    <property type="match status" value="1"/>
</dbReference>
<keyword evidence="3" id="KW-0963">Cytoplasm</keyword>
<dbReference type="EMBL" id="UOEF01000159">
    <property type="protein sequence ID" value="VAV93242.1"/>
    <property type="molecule type" value="Genomic_DNA"/>
</dbReference>
<evidence type="ECO:0000256" key="3">
    <source>
        <dbReference type="ARBA" id="ARBA00022490"/>
    </source>
</evidence>
<proteinExistence type="predicted"/>
<evidence type="ECO:0000313" key="6">
    <source>
        <dbReference type="EMBL" id="VAV93242.1"/>
    </source>
</evidence>
<sequence>GLPLDPNQHQAMVEVPTDEQEPGTVVQEMQAGYVIKDRLLRPAFVGVAKKVE</sequence>
<accession>A0A3B0RNH1</accession>
<dbReference type="InterPro" id="IPR009012">
    <property type="entry name" value="GrpE_head"/>
</dbReference>
<dbReference type="GO" id="GO:0000774">
    <property type="term" value="F:adenyl-nucleotide exchange factor activity"/>
    <property type="evidence" value="ECO:0007669"/>
    <property type="project" value="InterPro"/>
</dbReference>
<dbReference type="GO" id="GO:0005737">
    <property type="term" value="C:cytoplasm"/>
    <property type="evidence" value="ECO:0007669"/>
    <property type="project" value="UniProtKB-SubCell"/>
</dbReference>
<gene>
    <name evidence="6" type="ORF">MNBD_ALPHA04-2090</name>
</gene>
<dbReference type="Pfam" id="PF01025">
    <property type="entry name" value="GrpE"/>
    <property type="match status" value="1"/>
</dbReference>
<reference evidence="6" key="1">
    <citation type="submission" date="2018-06" db="EMBL/GenBank/DDBJ databases">
        <authorList>
            <person name="Zhirakovskaya E."/>
        </authorList>
    </citation>
    <scope>NUCLEOTIDE SEQUENCE</scope>
</reference>
<dbReference type="PANTHER" id="PTHR21237">
    <property type="entry name" value="GRPE PROTEIN"/>
    <property type="match status" value="1"/>
</dbReference>
<dbReference type="InterPro" id="IPR000740">
    <property type="entry name" value="GrpE"/>
</dbReference>
<evidence type="ECO:0000256" key="5">
    <source>
        <dbReference type="ARBA" id="ARBA00023186"/>
    </source>
</evidence>
<comment type="subcellular location">
    <subcellularLocation>
        <location evidence="1">Cytoplasm</location>
    </subcellularLocation>
</comment>
<dbReference type="GO" id="GO:0006457">
    <property type="term" value="P:protein folding"/>
    <property type="evidence" value="ECO:0007669"/>
    <property type="project" value="InterPro"/>
</dbReference>
<dbReference type="GO" id="GO:0042803">
    <property type="term" value="F:protein homodimerization activity"/>
    <property type="evidence" value="ECO:0007669"/>
    <property type="project" value="InterPro"/>
</dbReference>
<organism evidence="6">
    <name type="scientific">hydrothermal vent metagenome</name>
    <dbReference type="NCBI Taxonomy" id="652676"/>
    <lineage>
        <taxon>unclassified sequences</taxon>
        <taxon>metagenomes</taxon>
        <taxon>ecological metagenomes</taxon>
    </lineage>
</organism>
<evidence type="ECO:0000256" key="1">
    <source>
        <dbReference type="ARBA" id="ARBA00004496"/>
    </source>
</evidence>
<name>A0A3B0RNH1_9ZZZZ</name>
<dbReference type="Gene3D" id="2.30.22.10">
    <property type="entry name" value="Head domain of nucleotide exchange factor GrpE"/>
    <property type="match status" value="1"/>
</dbReference>
<dbReference type="GO" id="GO:0051087">
    <property type="term" value="F:protein-folding chaperone binding"/>
    <property type="evidence" value="ECO:0007669"/>
    <property type="project" value="InterPro"/>
</dbReference>
<dbReference type="PROSITE" id="PS01071">
    <property type="entry name" value="GRPE"/>
    <property type="match status" value="1"/>
</dbReference>
<dbReference type="FunFam" id="2.30.22.10:FF:000001">
    <property type="entry name" value="Protein GrpE"/>
    <property type="match status" value="1"/>
</dbReference>
<dbReference type="AlphaFoldDB" id="A0A3B0RNH1"/>
<protein>
    <submittedName>
        <fullName evidence="6">Heat shock protein GrpE</fullName>
    </submittedName>
</protein>
<evidence type="ECO:0000256" key="2">
    <source>
        <dbReference type="ARBA" id="ARBA00011738"/>
    </source>
</evidence>
<keyword evidence="5" id="KW-0143">Chaperone</keyword>
<evidence type="ECO:0000256" key="4">
    <source>
        <dbReference type="ARBA" id="ARBA00023016"/>
    </source>
</evidence>
<comment type="subunit">
    <text evidence="2">Homodimer.</text>
</comment>
<feature type="non-terminal residue" evidence="6">
    <location>
        <position position="1"/>
    </location>
</feature>
<keyword evidence="4 6" id="KW-0346">Stress response</keyword>
<dbReference type="SUPFAM" id="SSF51064">
    <property type="entry name" value="Head domain of nucleotide exchange factor GrpE"/>
    <property type="match status" value="1"/>
</dbReference>
<dbReference type="PRINTS" id="PR00773">
    <property type="entry name" value="GRPEPROTEIN"/>
</dbReference>